<feature type="transmembrane region" description="Helical" evidence="17">
    <location>
        <begin position="168"/>
        <end position="192"/>
    </location>
</feature>
<dbReference type="GO" id="GO:0015031">
    <property type="term" value="P:protein transport"/>
    <property type="evidence" value="ECO:0007669"/>
    <property type="project" value="UniProtKB-KW"/>
</dbReference>
<evidence type="ECO:0000256" key="14">
    <source>
        <dbReference type="ARBA" id="ARBA00046293"/>
    </source>
</evidence>
<keyword evidence="7" id="KW-0862">Zinc</keyword>
<keyword evidence="20" id="KW-1185">Reference proteome</keyword>
<evidence type="ECO:0000256" key="15">
    <source>
        <dbReference type="ARBA" id="ARBA00060484"/>
    </source>
</evidence>
<dbReference type="PANTHER" id="PTHR47168:SF5">
    <property type="entry name" value="RING-TYPE DOMAIN-CONTAINING PROTEIN"/>
    <property type="match status" value="1"/>
</dbReference>
<sequence length="436" mass="48080">MDLRGLRLRMSSLLFGIVVTHLLVELARGNVILIGRNLSKSFDDADANFTPAIKESGENGVLYLAEPLSACSPLSSRAIEGSESSFVLIVRGGCPFDQKVRRAQDAGFKAAIVYDDEYRDVLISMSGNSKDINIHAVFVSRVSGEILKKYVDQTDTELWIIPSLENSAWSLMAIFFILLLAFFVVLATCFFVKRRQVRRDRHRASHIQEFHGMSKRLVRALPSLTFTTALDDNCTSRTCAICLEDYNVGEKLRVLPCHHKFHVSCVDSWLTTWRTFCPVCKQDARLGAGISPASERTPLLPNNAPSPSSSFRFSSINASLAEFPIIQVDAGSTSSATPWSCSLSSNSHIPSLSGSNNSLPYISRSSTDLGRVLSQRSHMPYLTPPHALAPPFPYVNSRLTSSLYIPSSSNAFPVGPSSRQPLFRYCSEPGARFSVE</sequence>
<gene>
    <name evidence="19" type="ORF">J5N97_021181</name>
</gene>
<dbReference type="PROSITE" id="PS50089">
    <property type="entry name" value="ZF_RING_2"/>
    <property type="match status" value="1"/>
</dbReference>
<dbReference type="Pfam" id="PF02225">
    <property type="entry name" value="PA"/>
    <property type="match status" value="1"/>
</dbReference>
<dbReference type="InterPro" id="IPR046450">
    <property type="entry name" value="PA_dom_sf"/>
</dbReference>
<evidence type="ECO:0000256" key="8">
    <source>
        <dbReference type="ARBA" id="ARBA00022927"/>
    </source>
</evidence>
<dbReference type="EMBL" id="JAGGNH010000005">
    <property type="protein sequence ID" value="KAJ0973222.1"/>
    <property type="molecule type" value="Genomic_DNA"/>
</dbReference>
<evidence type="ECO:0000259" key="18">
    <source>
        <dbReference type="PROSITE" id="PS50089"/>
    </source>
</evidence>
<keyword evidence="6 16" id="KW-0863">Zinc-finger</keyword>
<dbReference type="InterPro" id="IPR001841">
    <property type="entry name" value="Znf_RING"/>
</dbReference>
<dbReference type="InterPro" id="IPR051653">
    <property type="entry name" value="E3_ligase_sorting_rcpt"/>
</dbReference>
<protein>
    <recommendedName>
        <fullName evidence="18">RING-type domain-containing protein</fullName>
    </recommendedName>
</protein>
<evidence type="ECO:0000256" key="13">
    <source>
        <dbReference type="ARBA" id="ARBA00046288"/>
    </source>
</evidence>
<dbReference type="SUPFAM" id="SSF57850">
    <property type="entry name" value="RING/U-box"/>
    <property type="match status" value="1"/>
</dbReference>
<keyword evidence="10 17" id="KW-0472">Membrane</keyword>
<evidence type="ECO:0000256" key="1">
    <source>
        <dbReference type="ARBA" id="ARBA00022448"/>
    </source>
</evidence>
<evidence type="ECO:0000313" key="19">
    <source>
        <dbReference type="EMBL" id="KAJ0973222.1"/>
    </source>
</evidence>
<dbReference type="Proteomes" id="UP001085076">
    <property type="component" value="Miscellaneous, Linkage group lg05"/>
</dbReference>
<dbReference type="GO" id="GO:0008270">
    <property type="term" value="F:zinc ion binding"/>
    <property type="evidence" value="ECO:0007669"/>
    <property type="project" value="UniProtKB-KW"/>
</dbReference>
<reference evidence="19" key="1">
    <citation type="submission" date="2021-03" db="EMBL/GenBank/DDBJ databases">
        <authorList>
            <person name="Li Z."/>
            <person name="Yang C."/>
        </authorList>
    </citation>
    <scope>NUCLEOTIDE SEQUENCE</scope>
    <source>
        <strain evidence="19">Dzin_1.0</strain>
        <tissue evidence="19">Leaf</tissue>
    </source>
</reference>
<dbReference type="SUPFAM" id="SSF52025">
    <property type="entry name" value="PA domain"/>
    <property type="match status" value="1"/>
</dbReference>
<dbReference type="Gene3D" id="3.50.30.30">
    <property type="match status" value="1"/>
</dbReference>
<keyword evidence="12" id="KW-0325">Glycoprotein</keyword>
<dbReference type="Gene3D" id="3.30.40.10">
    <property type="entry name" value="Zinc/RING finger domain, C3HC4 (zinc finger)"/>
    <property type="match status" value="1"/>
</dbReference>
<dbReference type="GO" id="GO:0012505">
    <property type="term" value="C:endomembrane system"/>
    <property type="evidence" value="ECO:0007669"/>
    <property type="project" value="UniProtKB-SubCell"/>
</dbReference>
<keyword evidence="3 17" id="KW-0812">Transmembrane</keyword>
<proteinExistence type="predicted"/>
<evidence type="ECO:0000256" key="12">
    <source>
        <dbReference type="ARBA" id="ARBA00023180"/>
    </source>
</evidence>
<keyword evidence="9 17" id="KW-1133">Transmembrane helix</keyword>
<keyword evidence="8" id="KW-0653">Protein transport</keyword>
<reference evidence="19" key="2">
    <citation type="journal article" date="2022" name="Hortic Res">
        <title>The genome of Dioscorea zingiberensis sheds light on the biosynthesis, origin and evolution of the medicinally important diosgenin saponins.</title>
        <authorList>
            <person name="Li Y."/>
            <person name="Tan C."/>
            <person name="Li Z."/>
            <person name="Guo J."/>
            <person name="Li S."/>
            <person name="Chen X."/>
            <person name="Wang C."/>
            <person name="Dai X."/>
            <person name="Yang H."/>
            <person name="Song W."/>
            <person name="Hou L."/>
            <person name="Xu J."/>
            <person name="Tong Z."/>
            <person name="Xu A."/>
            <person name="Yuan X."/>
            <person name="Wang W."/>
            <person name="Yang Q."/>
            <person name="Chen L."/>
            <person name="Sun Z."/>
            <person name="Wang K."/>
            <person name="Pan B."/>
            <person name="Chen J."/>
            <person name="Bao Y."/>
            <person name="Liu F."/>
            <person name="Qi X."/>
            <person name="Gang D.R."/>
            <person name="Wen J."/>
            <person name="Li J."/>
        </authorList>
    </citation>
    <scope>NUCLEOTIDE SEQUENCE</scope>
    <source>
        <strain evidence="19">Dzin_1.0</strain>
    </source>
</reference>
<accession>A0A9D5CH68</accession>
<keyword evidence="2" id="KW-0926">Vacuole</keyword>
<keyword evidence="4" id="KW-0479">Metal-binding</keyword>
<evidence type="ECO:0000256" key="4">
    <source>
        <dbReference type="ARBA" id="ARBA00022723"/>
    </source>
</evidence>
<evidence type="ECO:0000256" key="17">
    <source>
        <dbReference type="SAM" id="Phobius"/>
    </source>
</evidence>
<dbReference type="GO" id="GO:0032586">
    <property type="term" value="C:protein storage vacuole membrane"/>
    <property type="evidence" value="ECO:0007669"/>
    <property type="project" value="UniProtKB-SubCell"/>
</dbReference>
<evidence type="ECO:0000313" key="20">
    <source>
        <dbReference type="Proteomes" id="UP001085076"/>
    </source>
</evidence>
<evidence type="ECO:0000256" key="7">
    <source>
        <dbReference type="ARBA" id="ARBA00022833"/>
    </source>
</evidence>
<dbReference type="Pfam" id="PF13639">
    <property type="entry name" value="zf-RING_2"/>
    <property type="match status" value="1"/>
</dbReference>
<dbReference type="FunFam" id="3.50.30.30:FF:000020">
    <property type="entry name" value="Receptor homology region transmembrane domain-and RING domain-containing protein 2"/>
    <property type="match status" value="1"/>
</dbReference>
<evidence type="ECO:0000256" key="16">
    <source>
        <dbReference type="PROSITE-ProRule" id="PRU00175"/>
    </source>
</evidence>
<dbReference type="PANTHER" id="PTHR47168">
    <property type="entry name" value="RING ZINC FINGER DOMAIN SUPERFAMILY PROTEIN-RELATED"/>
    <property type="match status" value="1"/>
</dbReference>
<evidence type="ECO:0000256" key="2">
    <source>
        <dbReference type="ARBA" id="ARBA00022554"/>
    </source>
</evidence>
<evidence type="ECO:0000256" key="6">
    <source>
        <dbReference type="ARBA" id="ARBA00022771"/>
    </source>
</evidence>
<dbReference type="FunFam" id="3.30.40.10:FF:000276">
    <property type="entry name" value="Receptor homology region transmembrane domain-and RING domain-containing protein 2"/>
    <property type="match status" value="1"/>
</dbReference>
<dbReference type="InterPro" id="IPR003137">
    <property type="entry name" value="PA_domain"/>
</dbReference>
<keyword evidence="5" id="KW-0732">Signal</keyword>
<evidence type="ECO:0000256" key="9">
    <source>
        <dbReference type="ARBA" id="ARBA00022989"/>
    </source>
</evidence>
<evidence type="ECO:0000256" key="10">
    <source>
        <dbReference type="ARBA" id="ARBA00023136"/>
    </source>
</evidence>
<keyword evidence="1" id="KW-0813">Transport</keyword>
<evidence type="ECO:0000256" key="3">
    <source>
        <dbReference type="ARBA" id="ARBA00022692"/>
    </source>
</evidence>
<comment type="subcellular location">
    <subcellularLocation>
        <location evidence="13">Endomembrane system</location>
        <topology evidence="13">Single-pass type I membrane protein</topology>
    </subcellularLocation>
    <subcellularLocation>
        <location evidence="14">Prevacuolar compartment membrane</location>
    </subcellularLocation>
    <subcellularLocation>
        <location evidence="15">Protein storage vacuole membrane</location>
    </subcellularLocation>
</comment>
<keyword evidence="11" id="KW-1015">Disulfide bond</keyword>
<feature type="domain" description="RING-type" evidence="18">
    <location>
        <begin position="239"/>
        <end position="281"/>
    </location>
</feature>
<organism evidence="19 20">
    <name type="scientific">Dioscorea zingiberensis</name>
    <dbReference type="NCBI Taxonomy" id="325984"/>
    <lineage>
        <taxon>Eukaryota</taxon>
        <taxon>Viridiplantae</taxon>
        <taxon>Streptophyta</taxon>
        <taxon>Embryophyta</taxon>
        <taxon>Tracheophyta</taxon>
        <taxon>Spermatophyta</taxon>
        <taxon>Magnoliopsida</taxon>
        <taxon>Liliopsida</taxon>
        <taxon>Dioscoreales</taxon>
        <taxon>Dioscoreaceae</taxon>
        <taxon>Dioscorea</taxon>
    </lineage>
</organism>
<evidence type="ECO:0000256" key="5">
    <source>
        <dbReference type="ARBA" id="ARBA00022729"/>
    </source>
</evidence>
<dbReference type="InterPro" id="IPR013083">
    <property type="entry name" value="Znf_RING/FYVE/PHD"/>
</dbReference>
<comment type="caution">
    <text evidence="19">The sequence shown here is derived from an EMBL/GenBank/DDBJ whole genome shotgun (WGS) entry which is preliminary data.</text>
</comment>
<dbReference type="SMART" id="SM00184">
    <property type="entry name" value="RING"/>
    <property type="match status" value="1"/>
</dbReference>
<dbReference type="InterPro" id="IPR044744">
    <property type="entry name" value="ZNRF4/RNF13/RNF167_PA"/>
</dbReference>
<name>A0A9D5CH68_9LILI</name>
<dbReference type="AlphaFoldDB" id="A0A9D5CH68"/>
<dbReference type="OrthoDB" id="8062037at2759"/>
<evidence type="ECO:0000256" key="11">
    <source>
        <dbReference type="ARBA" id="ARBA00023157"/>
    </source>
</evidence>
<dbReference type="CDD" id="cd02123">
    <property type="entry name" value="PA_C_RZF_like"/>
    <property type="match status" value="1"/>
</dbReference>